<comment type="cofactor">
    <cofactor evidence="23">
        <name>Mg(2+)</name>
        <dbReference type="ChEBI" id="CHEBI:18420"/>
    </cofactor>
    <text evidence="23">Mn(2+), Zn(2+), Cd(2+) and Co(2+) support activity to lesser extents.</text>
</comment>
<feature type="active site" description="Proton acceptor" evidence="20">
    <location>
        <position position="78"/>
    </location>
</feature>
<dbReference type="Proteomes" id="UP000542125">
    <property type="component" value="Unassembled WGS sequence"/>
</dbReference>
<feature type="binding site" evidence="23">
    <location>
        <position position="85"/>
    </location>
    <ligand>
        <name>a divalent metal cation</name>
        <dbReference type="ChEBI" id="CHEBI:60240"/>
    </ligand>
</feature>
<evidence type="ECO:0000256" key="12">
    <source>
        <dbReference type="ARBA" id="ARBA00022777"/>
    </source>
</evidence>
<dbReference type="Pfam" id="PF01219">
    <property type="entry name" value="DAGK_prokar"/>
    <property type="match status" value="1"/>
</dbReference>
<feature type="binding site" evidence="22">
    <location>
        <position position="25"/>
    </location>
    <ligand>
        <name>ATP</name>
        <dbReference type="ChEBI" id="CHEBI:30616"/>
    </ligand>
</feature>
<feature type="binding site" evidence="22">
    <location>
        <position position="85"/>
    </location>
    <ligand>
        <name>ATP</name>
        <dbReference type="ChEBI" id="CHEBI:30616"/>
    </ligand>
</feature>
<dbReference type="GO" id="GO:0046872">
    <property type="term" value="F:metal ion binding"/>
    <property type="evidence" value="ECO:0007669"/>
    <property type="project" value="UniProtKB-KW"/>
</dbReference>
<evidence type="ECO:0000256" key="10">
    <source>
        <dbReference type="ARBA" id="ARBA00022723"/>
    </source>
</evidence>
<evidence type="ECO:0000256" key="16">
    <source>
        <dbReference type="ARBA" id="ARBA00023098"/>
    </source>
</evidence>
<evidence type="ECO:0000256" key="22">
    <source>
        <dbReference type="PIRSR" id="PIRSR600829-3"/>
    </source>
</evidence>
<evidence type="ECO:0000256" key="5">
    <source>
        <dbReference type="ARBA" id="ARBA00022475"/>
    </source>
</evidence>
<keyword evidence="10 23" id="KW-0479">Metal-binding</keyword>
<feature type="binding site" evidence="21">
    <location>
        <position position="78"/>
    </location>
    <ligand>
        <name>substrate</name>
    </ligand>
</feature>
<keyword evidence="9 24" id="KW-0812">Transmembrane</keyword>
<dbReference type="GO" id="GO:0006654">
    <property type="term" value="P:phosphatidic acid biosynthetic process"/>
    <property type="evidence" value="ECO:0007669"/>
    <property type="project" value="InterPro"/>
</dbReference>
<dbReference type="RefSeq" id="WP_179588990.1">
    <property type="nucleotide sequence ID" value="NZ_JACBYR010000002.1"/>
</dbReference>
<dbReference type="GO" id="GO:0005886">
    <property type="term" value="C:plasma membrane"/>
    <property type="evidence" value="ECO:0007669"/>
    <property type="project" value="UniProtKB-SubCell"/>
</dbReference>
<keyword evidence="7 24" id="KW-0997">Cell inner membrane</keyword>
<evidence type="ECO:0000256" key="6">
    <source>
        <dbReference type="ARBA" id="ARBA00022516"/>
    </source>
</evidence>
<feature type="binding site" evidence="22">
    <location>
        <begin position="94"/>
        <end position="96"/>
    </location>
    <ligand>
        <name>ATP</name>
        <dbReference type="ChEBI" id="CHEBI:30616"/>
    </ligand>
</feature>
<evidence type="ECO:0000256" key="21">
    <source>
        <dbReference type="PIRSR" id="PIRSR600829-2"/>
    </source>
</evidence>
<evidence type="ECO:0000256" key="4">
    <source>
        <dbReference type="ARBA" id="ARBA00017575"/>
    </source>
</evidence>
<feature type="binding site" evidence="22">
    <location>
        <position position="18"/>
    </location>
    <ligand>
        <name>ATP</name>
        <dbReference type="ChEBI" id="CHEBI:30616"/>
    </ligand>
</feature>
<dbReference type="EMBL" id="JACBYR010000002">
    <property type="protein sequence ID" value="NYE84961.1"/>
    <property type="molecule type" value="Genomic_DNA"/>
</dbReference>
<comment type="function">
    <text evidence="24">Catalyzes the ATP-dependent phosphorylation of sn-l,2-diacylglycerol (DAG) to phosphatidic acid. Involved in the recycling of diacylglycerol produced as a by-product during membrane-derived oligosaccharide (MDO) biosynthesis.</text>
</comment>
<evidence type="ECO:0000256" key="1">
    <source>
        <dbReference type="ARBA" id="ARBA00004429"/>
    </source>
</evidence>
<protein>
    <recommendedName>
        <fullName evidence="4 24">Diacylglycerol kinase</fullName>
        <ecNumber evidence="3 24">2.7.1.107</ecNumber>
    </recommendedName>
</protein>
<evidence type="ECO:0000256" key="23">
    <source>
        <dbReference type="PIRSR" id="PIRSR600829-4"/>
    </source>
</evidence>
<feature type="binding site" evidence="21">
    <location>
        <position position="18"/>
    </location>
    <ligand>
        <name>substrate</name>
    </ligand>
</feature>
<keyword evidence="8 24" id="KW-0808">Transferase</keyword>
<dbReference type="Gene3D" id="1.10.287.3610">
    <property type="match status" value="1"/>
</dbReference>
<evidence type="ECO:0000256" key="9">
    <source>
        <dbReference type="ARBA" id="ARBA00022692"/>
    </source>
</evidence>
<name>A0A7Y9LQ16_9BURK</name>
<comment type="subcellular location">
    <subcellularLocation>
        <location evidence="1 24">Cell inner membrane</location>
        <topology evidence="1 24">Multi-pass membrane protein</topology>
    </subcellularLocation>
</comment>
<keyword evidence="17 24" id="KW-0472">Membrane</keyword>
<accession>A0A7Y9LQ16</accession>
<evidence type="ECO:0000313" key="25">
    <source>
        <dbReference type="EMBL" id="NYE84961.1"/>
    </source>
</evidence>
<dbReference type="AlphaFoldDB" id="A0A7Y9LQ16"/>
<gene>
    <name evidence="25" type="ORF">FHW18_004268</name>
</gene>
<comment type="similarity">
    <text evidence="2 24">Belongs to the bacterial diacylglycerol kinase family.</text>
</comment>
<proteinExistence type="inferred from homology"/>
<keyword evidence="6" id="KW-0444">Lipid biosynthesis</keyword>
<keyword evidence="26" id="KW-1185">Reference proteome</keyword>
<evidence type="ECO:0000256" key="2">
    <source>
        <dbReference type="ARBA" id="ARBA00005967"/>
    </source>
</evidence>
<comment type="catalytic activity">
    <reaction evidence="24">
        <text>a 1,2-diacyl-sn-glycerol + ATP = a 1,2-diacyl-sn-glycero-3-phosphate + ADP + H(+)</text>
        <dbReference type="Rhea" id="RHEA:10272"/>
        <dbReference type="ChEBI" id="CHEBI:15378"/>
        <dbReference type="ChEBI" id="CHEBI:17815"/>
        <dbReference type="ChEBI" id="CHEBI:30616"/>
        <dbReference type="ChEBI" id="CHEBI:58608"/>
        <dbReference type="ChEBI" id="CHEBI:456216"/>
        <dbReference type="EC" id="2.7.1.107"/>
    </reaction>
</comment>
<feature type="binding site" evidence="21">
    <location>
        <begin position="39"/>
        <end position="43"/>
    </location>
    <ligand>
        <name>substrate</name>
    </ligand>
</feature>
<evidence type="ECO:0000256" key="19">
    <source>
        <dbReference type="ARBA" id="ARBA00023264"/>
    </source>
</evidence>
<evidence type="ECO:0000256" key="20">
    <source>
        <dbReference type="PIRSR" id="PIRSR600829-1"/>
    </source>
</evidence>
<evidence type="ECO:0000256" key="7">
    <source>
        <dbReference type="ARBA" id="ARBA00022519"/>
    </source>
</evidence>
<dbReference type="InterPro" id="IPR033718">
    <property type="entry name" value="DAGK_prok"/>
</dbReference>
<keyword evidence="12 24" id="KW-0418">Kinase</keyword>
<evidence type="ECO:0000256" key="11">
    <source>
        <dbReference type="ARBA" id="ARBA00022741"/>
    </source>
</evidence>
<feature type="binding site" evidence="22">
    <location>
        <begin position="103"/>
        <end position="104"/>
    </location>
    <ligand>
        <name>ATP</name>
        <dbReference type="ChEBI" id="CHEBI:30616"/>
    </ligand>
</feature>
<dbReference type="EC" id="2.7.1.107" evidence="3 24"/>
<keyword evidence="11 22" id="KW-0547">Nucleotide-binding</keyword>
<evidence type="ECO:0000256" key="15">
    <source>
        <dbReference type="ARBA" id="ARBA00022989"/>
    </source>
</evidence>
<feature type="binding site" evidence="23">
    <location>
        <position position="37"/>
    </location>
    <ligand>
        <name>a divalent metal cation</name>
        <dbReference type="ChEBI" id="CHEBI:60240"/>
    </ligand>
</feature>
<evidence type="ECO:0000256" key="24">
    <source>
        <dbReference type="RuleBase" id="RU363065"/>
    </source>
</evidence>
<keyword evidence="15 24" id="KW-1133">Transmembrane helix</keyword>
<keyword evidence="13 22" id="KW-0067">ATP-binding</keyword>
<keyword evidence="16 24" id="KW-0443">Lipid metabolism</keyword>
<dbReference type="CDD" id="cd14264">
    <property type="entry name" value="DAGK_IM"/>
    <property type="match status" value="1"/>
</dbReference>
<reference evidence="25 26" key="1">
    <citation type="submission" date="2020-07" db="EMBL/GenBank/DDBJ databases">
        <title>Genomic Encyclopedia of Type Strains, Phase IV (KMG-V): Genome sequencing to study the core and pangenomes of soil and plant-associated prokaryotes.</title>
        <authorList>
            <person name="Whitman W."/>
        </authorList>
    </citation>
    <scope>NUCLEOTIDE SEQUENCE [LARGE SCALE GENOMIC DNA]</scope>
    <source>
        <strain evidence="25 26">SAS40</strain>
    </source>
</reference>
<keyword evidence="19 24" id="KW-1208">Phospholipid metabolism</keyword>
<evidence type="ECO:0000256" key="8">
    <source>
        <dbReference type="ARBA" id="ARBA00022679"/>
    </source>
</evidence>
<sequence>MTSPPGHSPFKSKGGLQRVARALQYSLQGLRAAFKHEAAFRQEAALAVVMVPAAFWLGRDLLEIIVLLATIVLVLVTELLNSAVEAVADALTVEPHPLIGRAKDIGSAAVMVMLMFAGMVWFAVAADRWHWFG</sequence>
<feature type="transmembrane region" description="Helical" evidence="24">
    <location>
        <begin position="64"/>
        <end position="84"/>
    </location>
</feature>
<evidence type="ECO:0000256" key="17">
    <source>
        <dbReference type="ARBA" id="ARBA00023136"/>
    </source>
</evidence>
<dbReference type="GO" id="GO:0004143">
    <property type="term" value="F:ATP-dependent diacylglycerol kinase activity"/>
    <property type="evidence" value="ECO:0007669"/>
    <property type="project" value="UniProtKB-EC"/>
</dbReference>
<comment type="caution">
    <text evidence="25">The sequence shown here is derived from an EMBL/GenBank/DDBJ whole genome shotgun (WGS) entry which is preliminary data.</text>
</comment>
<keyword evidence="5" id="KW-1003">Cell membrane</keyword>
<feature type="transmembrane region" description="Helical" evidence="24">
    <location>
        <begin position="105"/>
        <end position="124"/>
    </location>
</feature>
<feature type="binding site" evidence="21">
    <location>
        <position position="107"/>
    </location>
    <ligand>
        <name>substrate</name>
    </ligand>
</feature>
<dbReference type="InterPro" id="IPR000829">
    <property type="entry name" value="DAGK"/>
</dbReference>
<dbReference type="PANTHER" id="PTHR34299">
    <property type="entry name" value="DIACYLGLYCEROL KINASE"/>
    <property type="match status" value="1"/>
</dbReference>
<keyword evidence="14 23" id="KW-0460">Magnesium</keyword>
<evidence type="ECO:0000256" key="14">
    <source>
        <dbReference type="ARBA" id="ARBA00022842"/>
    </source>
</evidence>
<dbReference type="GO" id="GO:0005524">
    <property type="term" value="F:ATP binding"/>
    <property type="evidence" value="ECO:0007669"/>
    <property type="project" value="UniProtKB-KW"/>
</dbReference>
<evidence type="ECO:0000256" key="13">
    <source>
        <dbReference type="ARBA" id="ARBA00022840"/>
    </source>
</evidence>
<evidence type="ECO:0000256" key="3">
    <source>
        <dbReference type="ARBA" id="ARBA00012133"/>
    </source>
</evidence>
<dbReference type="PANTHER" id="PTHR34299:SF1">
    <property type="entry name" value="DIACYLGLYCEROL KINASE"/>
    <property type="match status" value="1"/>
</dbReference>
<organism evidence="25 26">
    <name type="scientific">Pigmentiphaga litoralis</name>
    <dbReference type="NCBI Taxonomy" id="516702"/>
    <lineage>
        <taxon>Bacteria</taxon>
        <taxon>Pseudomonadati</taxon>
        <taxon>Pseudomonadota</taxon>
        <taxon>Betaproteobacteria</taxon>
        <taxon>Burkholderiales</taxon>
        <taxon>Alcaligenaceae</taxon>
        <taxon>Pigmentiphaga</taxon>
    </lineage>
</organism>
<comment type="caution">
    <text evidence="24">Lacks conserved residue(s) required for the propagation of feature annotation.</text>
</comment>
<feature type="binding site" evidence="22">
    <location>
        <position position="37"/>
    </location>
    <ligand>
        <name>ATP</name>
        <dbReference type="ChEBI" id="CHEBI:30616"/>
    </ligand>
</feature>
<keyword evidence="18" id="KW-0594">Phospholipid biosynthesis</keyword>
<evidence type="ECO:0000313" key="26">
    <source>
        <dbReference type="Proteomes" id="UP000542125"/>
    </source>
</evidence>
<dbReference type="InterPro" id="IPR036945">
    <property type="entry name" value="DAGK_sf"/>
</dbReference>
<evidence type="ECO:0000256" key="18">
    <source>
        <dbReference type="ARBA" id="ARBA00023209"/>
    </source>
</evidence>